<name>X7Z511_MYCXE</name>
<sequence length="56" mass="6264">MSASTVAGRRAATALDVGDVFVAEVFQRRLHRHGRAVAQRAERLSEQDVRDVLQLF</sequence>
<accession>X7Z511</accession>
<evidence type="ECO:0000313" key="1">
    <source>
        <dbReference type="EMBL" id="EUA13725.1"/>
    </source>
</evidence>
<organism evidence="1">
    <name type="scientific">Mycobacterium xenopi 4042</name>
    <dbReference type="NCBI Taxonomy" id="1299334"/>
    <lineage>
        <taxon>Bacteria</taxon>
        <taxon>Bacillati</taxon>
        <taxon>Actinomycetota</taxon>
        <taxon>Actinomycetes</taxon>
        <taxon>Mycobacteriales</taxon>
        <taxon>Mycobacteriaceae</taxon>
        <taxon>Mycobacterium</taxon>
    </lineage>
</organism>
<comment type="caution">
    <text evidence="1">The sequence shown here is derived from an EMBL/GenBank/DDBJ whole genome shotgun (WGS) entry which is preliminary data.</text>
</comment>
<dbReference type="AlphaFoldDB" id="X7Z511"/>
<reference evidence="1" key="1">
    <citation type="submission" date="2014-01" db="EMBL/GenBank/DDBJ databases">
        <authorList>
            <person name="Brown-Elliot B."/>
            <person name="Wallace R."/>
            <person name="Lenaerts A."/>
            <person name="Ordway D."/>
            <person name="DeGroote M.A."/>
            <person name="Parker T."/>
            <person name="Sizemore C."/>
            <person name="Tallon L.J."/>
            <person name="Sadzewicz L.K."/>
            <person name="Sengamalay N."/>
            <person name="Fraser C.M."/>
            <person name="Hine E."/>
            <person name="Shefchek K.A."/>
            <person name="Das S.P."/>
            <person name="Tettelin H."/>
        </authorList>
    </citation>
    <scope>NUCLEOTIDE SEQUENCE [LARGE SCALE GENOMIC DNA]</scope>
    <source>
        <strain evidence="1">4042</strain>
    </source>
</reference>
<dbReference type="EMBL" id="JAOB01000081">
    <property type="protein sequence ID" value="EUA13725.1"/>
    <property type="molecule type" value="Genomic_DNA"/>
</dbReference>
<proteinExistence type="predicted"/>
<gene>
    <name evidence="1" type="ORF">I553_6844</name>
</gene>
<protein>
    <submittedName>
        <fullName evidence="1">Uncharacterized protein</fullName>
    </submittedName>
</protein>